<dbReference type="Proteomes" id="UP000030428">
    <property type="component" value="Unassembled WGS sequence"/>
</dbReference>
<organism evidence="1 2">
    <name type="scientific">Candidatus Thiomargarita nelsonii</name>
    <dbReference type="NCBI Taxonomy" id="1003181"/>
    <lineage>
        <taxon>Bacteria</taxon>
        <taxon>Pseudomonadati</taxon>
        <taxon>Pseudomonadota</taxon>
        <taxon>Gammaproteobacteria</taxon>
        <taxon>Thiotrichales</taxon>
        <taxon>Thiotrichaceae</taxon>
        <taxon>Thiomargarita</taxon>
    </lineage>
</organism>
<dbReference type="EMBL" id="JSZA02000032">
    <property type="protein sequence ID" value="KHD05962.1"/>
    <property type="molecule type" value="Genomic_DNA"/>
</dbReference>
<accession>A0A0A6PJ91</accession>
<gene>
    <name evidence="1" type="ORF">PN36_10605</name>
</gene>
<evidence type="ECO:0000313" key="1">
    <source>
        <dbReference type="EMBL" id="KHD05962.1"/>
    </source>
</evidence>
<proteinExistence type="predicted"/>
<comment type="caution">
    <text evidence="1">The sequence shown here is derived from an EMBL/GenBank/DDBJ whole genome shotgun (WGS) entry which is preliminary data.</text>
</comment>
<evidence type="ECO:0000313" key="2">
    <source>
        <dbReference type="Proteomes" id="UP000030428"/>
    </source>
</evidence>
<reference evidence="1 2" key="1">
    <citation type="journal article" date="2016" name="Front. Microbiol.">
        <title>Single-Cell (Meta-)Genomics of a Dimorphic Candidatus Thiomargarita nelsonii Reveals Genomic Plasticity.</title>
        <authorList>
            <person name="Flood B.E."/>
            <person name="Fliss P."/>
            <person name="Jones D.S."/>
            <person name="Dick G.J."/>
            <person name="Jain S."/>
            <person name="Kaster A.K."/>
            <person name="Winkel M."/>
            <person name="Mussmann M."/>
            <person name="Bailey J."/>
        </authorList>
    </citation>
    <scope>NUCLEOTIDE SEQUENCE [LARGE SCALE GENOMIC DNA]</scope>
    <source>
        <strain evidence="1">Hydrate Ridge</strain>
    </source>
</reference>
<dbReference type="AlphaFoldDB" id="A0A0A6PJ91"/>
<protein>
    <submittedName>
        <fullName evidence="1">Uncharacterized protein</fullName>
    </submittedName>
</protein>
<sequence length="118" mass="13695">MIEVIVAIRNDEIYPPKEKYNVCISQGLFFVINSNDRKIYRPSLKIRQADYRFLRQDSYLCCSRLFEYGTIDSYRKLGVLSKQTAQQIIETVDSARTLTPEQIDGIKSSLRNKIGQLP</sequence>
<name>A0A0A6PJ91_9GAMM</name>
<keyword evidence="2" id="KW-1185">Reference proteome</keyword>